<dbReference type="Proteomes" id="UP000252086">
    <property type="component" value="Unassembled WGS sequence"/>
</dbReference>
<keyword evidence="3" id="KW-1185">Reference proteome</keyword>
<proteinExistence type="predicted"/>
<keyword evidence="1" id="KW-1133">Transmembrane helix</keyword>
<evidence type="ECO:0000313" key="2">
    <source>
        <dbReference type="EMBL" id="RBO82310.1"/>
    </source>
</evidence>
<evidence type="ECO:0000313" key="3">
    <source>
        <dbReference type="Proteomes" id="UP000252086"/>
    </source>
</evidence>
<feature type="transmembrane region" description="Helical" evidence="1">
    <location>
        <begin position="71"/>
        <end position="95"/>
    </location>
</feature>
<evidence type="ECO:0000256" key="1">
    <source>
        <dbReference type="SAM" id="Phobius"/>
    </source>
</evidence>
<name>A0A366CWV8_9GAMM</name>
<keyword evidence="1" id="KW-0472">Membrane</keyword>
<feature type="transmembrane region" description="Helical" evidence="1">
    <location>
        <begin position="157"/>
        <end position="178"/>
    </location>
</feature>
<comment type="caution">
    <text evidence="2">The sequence shown here is derived from an EMBL/GenBank/DDBJ whole genome shotgun (WGS) entry which is preliminary data.</text>
</comment>
<dbReference type="RefSeq" id="WP_113874979.1">
    <property type="nucleotide sequence ID" value="NZ_QNRF01000006.1"/>
</dbReference>
<protein>
    <submittedName>
        <fullName evidence="2">Uncharacterized protein</fullName>
    </submittedName>
</protein>
<keyword evidence="1" id="KW-0812">Transmembrane</keyword>
<accession>A0A366CWV8</accession>
<sequence>MKNTHWLFSGKSVLVLLLITNTLYAIMLTYSIPKVMEYTDLLPLFDMRPTGYSYQEALMLLDRLGAEGRHLYLSLQLVLDAVYPILFAFCYFALSRWLMAKGQLIKGFWWAIALLPFLVCLSDYAENIGILCMLLQYPNLSDILVTVASVLTQIKSYLTLIYFLGVTIMALWVVKIWFVKPR</sequence>
<dbReference type="EMBL" id="QNRF01000006">
    <property type="protein sequence ID" value="RBO82310.1"/>
    <property type="molecule type" value="Genomic_DNA"/>
</dbReference>
<feature type="transmembrane region" description="Helical" evidence="1">
    <location>
        <begin position="12"/>
        <end position="32"/>
    </location>
</feature>
<gene>
    <name evidence="2" type="ORF">DFP76_106138</name>
</gene>
<organism evidence="2 3">
    <name type="scientific">Marinomonas aquiplantarum</name>
    <dbReference type="NCBI Taxonomy" id="491951"/>
    <lineage>
        <taxon>Bacteria</taxon>
        <taxon>Pseudomonadati</taxon>
        <taxon>Pseudomonadota</taxon>
        <taxon>Gammaproteobacteria</taxon>
        <taxon>Oceanospirillales</taxon>
        <taxon>Oceanospirillaceae</taxon>
        <taxon>Marinomonas</taxon>
    </lineage>
</organism>
<feature type="transmembrane region" description="Helical" evidence="1">
    <location>
        <begin position="107"/>
        <end position="137"/>
    </location>
</feature>
<reference evidence="2 3" key="1">
    <citation type="submission" date="2018-06" db="EMBL/GenBank/DDBJ databases">
        <title>Genomic Encyclopedia of Type Strains, Phase III (KMG-III): the genomes of soil and plant-associated and newly described type strains.</title>
        <authorList>
            <person name="Whitman W."/>
        </authorList>
    </citation>
    <scope>NUCLEOTIDE SEQUENCE [LARGE SCALE GENOMIC DNA]</scope>
    <source>
        <strain evidence="2 3">CECT 7732</strain>
    </source>
</reference>
<dbReference type="AlphaFoldDB" id="A0A366CWV8"/>
<dbReference type="OrthoDB" id="5198105at2"/>